<feature type="transmembrane region" description="Helical" evidence="1">
    <location>
        <begin position="74"/>
        <end position="99"/>
    </location>
</feature>
<dbReference type="InterPro" id="IPR021333">
    <property type="entry name" value="DUF2946"/>
</dbReference>
<evidence type="ECO:0000313" key="3">
    <source>
        <dbReference type="Proteomes" id="UP000510650"/>
    </source>
</evidence>
<feature type="transmembrane region" description="Helical" evidence="1">
    <location>
        <begin position="12"/>
        <end position="34"/>
    </location>
</feature>
<dbReference type="EMBL" id="CP055538">
    <property type="protein sequence ID" value="QLO16458.1"/>
    <property type="molecule type" value="Genomic_DNA"/>
</dbReference>
<name>A0AAE7GY26_CITFR</name>
<proteinExistence type="predicted"/>
<gene>
    <name evidence="2" type="ORF">HV183_17715</name>
</gene>
<organism evidence="2 3">
    <name type="scientific">Citrobacter freundii</name>
    <dbReference type="NCBI Taxonomy" id="546"/>
    <lineage>
        <taxon>Bacteria</taxon>
        <taxon>Pseudomonadati</taxon>
        <taxon>Pseudomonadota</taxon>
        <taxon>Gammaproteobacteria</taxon>
        <taxon>Enterobacterales</taxon>
        <taxon>Enterobacteriaceae</taxon>
        <taxon>Citrobacter</taxon>
        <taxon>Citrobacter freundii complex</taxon>
    </lineage>
</organism>
<dbReference type="RefSeq" id="WP_181219905.1">
    <property type="nucleotide sequence ID" value="NZ_CP055538.1"/>
</dbReference>
<keyword evidence="1" id="KW-0472">Membrane</keyword>
<accession>A0AAE7GY26</accession>
<evidence type="ECO:0000256" key="1">
    <source>
        <dbReference type="SAM" id="Phobius"/>
    </source>
</evidence>
<dbReference type="AlphaFoldDB" id="A0AAE7GY26"/>
<dbReference type="Pfam" id="PF11162">
    <property type="entry name" value="DUF2946"/>
    <property type="match status" value="1"/>
</dbReference>
<reference evidence="3" key="1">
    <citation type="submission" date="2020-06" db="EMBL/GenBank/DDBJ databases">
        <title>REHAB project genomes.</title>
        <authorList>
            <person name="Shaw L.P."/>
        </authorList>
    </citation>
    <scope>NUCLEOTIDE SEQUENCE [LARGE SCALE GENOMIC DNA]</scope>
    <source>
        <strain evidence="3">RHBSTW-00398</strain>
    </source>
</reference>
<protein>
    <submittedName>
        <fullName evidence="2">DUF2946 domain-containing protein</fullName>
    </submittedName>
</protein>
<keyword evidence="1" id="KW-0812">Transmembrane</keyword>
<keyword evidence="1" id="KW-1133">Transmembrane helix</keyword>
<sequence length="134" mass="14936">MGAIFRFGHQRCAAWLALFAILLIVIAPLISVSLQHDPMNAMPGMHHDMGMMVEHAEQHGDGASMTMPVDHGEACGYCVLLTHVPGLILTLVILLCGVLRLQKKTPLHPTLTFWLYFPWLYPNTRAPPYRSAFS</sequence>
<evidence type="ECO:0000313" key="2">
    <source>
        <dbReference type="EMBL" id="QLO16458.1"/>
    </source>
</evidence>
<dbReference type="Proteomes" id="UP000510650">
    <property type="component" value="Chromosome"/>
</dbReference>